<feature type="region of interest" description="Disordered" evidence="8">
    <location>
        <begin position="103"/>
        <end position="135"/>
    </location>
</feature>
<dbReference type="SMART" id="SM00320">
    <property type="entry name" value="WD40"/>
    <property type="match status" value="3"/>
</dbReference>
<gene>
    <name evidence="10" type="ORF">THASP1DRAFT_33545</name>
</gene>
<dbReference type="OrthoDB" id="727118at2759"/>
<feature type="repeat" description="WD" evidence="6">
    <location>
        <begin position="436"/>
        <end position="470"/>
    </location>
</feature>
<dbReference type="InterPro" id="IPR019775">
    <property type="entry name" value="WD40_repeat_CS"/>
</dbReference>
<feature type="region of interest" description="Disordered" evidence="8">
    <location>
        <begin position="581"/>
        <end position="603"/>
    </location>
</feature>
<feature type="repeat" description="WD" evidence="6">
    <location>
        <begin position="534"/>
        <end position="573"/>
    </location>
</feature>
<evidence type="ECO:0000256" key="1">
    <source>
        <dbReference type="ARBA" id="ARBA00009616"/>
    </source>
</evidence>
<evidence type="ECO:0000313" key="11">
    <source>
        <dbReference type="Proteomes" id="UP000271241"/>
    </source>
</evidence>
<evidence type="ECO:0000256" key="2">
    <source>
        <dbReference type="ARBA" id="ARBA00022574"/>
    </source>
</evidence>
<dbReference type="STRING" id="78915.A0A4P9XHC4"/>
<feature type="region of interest" description="Disordered" evidence="8">
    <location>
        <begin position="1"/>
        <end position="22"/>
    </location>
</feature>
<feature type="compositionally biased region" description="Polar residues" evidence="8">
    <location>
        <begin position="111"/>
        <end position="135"/>
    </location>
</feature>
<dbReference type="Pfam" id="PF08232">
    <property type="entry name" value="Striatin"/>
    <property type="match status" value="1"/>
</dbReference>
<dbReference type="PROSITE" id="PS50082">
    <property type="entry name" value="WD_REPEATS_2"/>
    <property type="match status" value="3"/>
</dbReference>
<dbReference type="AlphaFoldDB" id="A0A4P9XHC4"/>
<dbReference type="Proteomes" id="UP000271241">
    <property type="component" value="Unassembled WGS sequence"/>
</dbReference>
<evidence type="ECO:0000256" key="6">
    <source>
        <dbReference type="PROSITE-ProRule" id="PRU00221"/>
    </source>
</evidence>
<dbReference type="PANTHER" id="PTHR15653">
    <property type="entry name" value="STRIATIN"/>
    <property type="match status" value="1"/>
</dbReference>
<feature type="coiled-coil region" evidence="7">
    <location>
        <begin position="27"/>
        <end position="61"/>
    </location>
</feature>
<keyword evidence="3" id="KW-0677">Repeat</keyword>
<dbReference type="InterPro" id="IPR036322">
    <property type="entry name" value="WD40_repeat_dom_sf"/>
</dbReference>
<evidence type="ECO:0000256" key="3">
    <source>
        <dbReference type="ARBA" id="ARBA00022737"/>
    </source>
</evidence>
<keyword evidence="4" id="KW-0112">Calmodulin-binding</keyword>
<organism evidence="10 11">
    <name type="scientific">Thamnocephalis sphaerospora</name>
    <dbReference type="NCBI Taxonomy" id="78915"/>
    <lineage>
        <taxon>Eukaryota</taxon>
        <taxon>Fungi</taxon>
        <taxon>Fungi incertae sedis</taxon>
        <taxon>Zoopagomycota</taxon>
        <taxon>Zoopagomycotina</taxon>
        <taxon>Zoopagomycetes</taxon>
        <taxon>Zoopagales</taxon>
        <taxon>Sigmoideomycetaceae</taxon>
        <taxon>Thamnocephalis</taxon>
    </lineage>
</organism>
<dbReference type="EMBL" id="KZ993549">
    <property type="protein sequence ID" value="RKP04661.1"/>
    <property type="molecule type" value="Genomic_DNA"/>
</dbReference>
<evidence type="ECO:0000256" key="8">
    <source>
        <dbReference type="SAM" id="MobiDB-lite"/>
    </source>
</evidence>
<dbReference type="Gene3D" id="2.130.10.10">
    <property type="entry name" value="YVTN repeat-like/Quinoprotein amine dehydrogenase"/>
    <property type="match status" value="1"/>
</dbReference>
<accession>A0A4P9XHC4</accession>
<keyword evidence="5 7" id="KW-0175">Coiled coil</keyword>
<dbReference type="Pfam" id="PF00400">
    <property type="entry name" value="WD40"/>
    <property type="match status" value="3"/>
</dbReference>
<feature type="non-terminal residue" evidence="10">
    <location>
        <position position="603"/>
    </location>
</feature>
<dbReference type="PANTHER" id="PTHR15653:SF0">
    <property type="entry name" value="CONNECTOR OF KINASE TO AP-1, ISOFORM E"/>
    <property type="match status" value="1"/>
</dbReference>
<dbReference type="InterPro" id="IPR001680">
    <property type="entry name" value="WD40_rpt"/>
</dbReference>
<feature type="domain" description="Striatin N-terminal" evidence="9">
    <location>
        <begin position="22"/>
        <end position="155"/>
    </location>
</feature>
<feature type="compositionally biased region" description="Polar residues" evidence="8">
    <location>
        <begin position="218"/>
        <end position="229"/>
    </location>
</feature>
<evidence type="ECO:0000259" key="9">
    <source>
        <dbReference type="Pfam" id="PF08232"/>
    </source>
</evidence>
<evidence type="ECO:0000256" key="5">
    <source>
        <dbReference type="ARBA" id="ARBA00023054"/>
    </source>
</evidence>
<dbReference type="PROSITE" id="PS00678">
    <property type="entry name" value="WD_REPEATS_1"/>
    <property type="match status" value="2"/>
</dbReference>
<keyword evidence="11" id="KW-1185">Reference proteome</keyword>
<feature type="repeat" description="WD" evidence="6">
    <location>
        <begin position="488"/>
        <end position="520"/>
    </location>
</feature>
<feature type="region of interest" description="Disordered" evidence="8">
    <location>
        <begin position="388"/>
        <end position="408"/>
    </location>
</feature>
<dbReference type="GO" id="GO:0005516">
    <property type="term" value="F:calmodulin binding"/>
    <property type="evidence" value="ECO:0007669"/>
    <property type="project" value="UniProtKB-KW"/>
</dbReference>
<feature type="compositionally biased region" description="Polar residues" evidence="8">
    <location>
        <begin position="247"/>
        <end position="261"/>
    </location>
</feature>
<dbReference type="InterPro" id="IPR020472">
    <property type="entry name" value="WD40_PAC1"/>
</dbReference>
<proteinExistence type="inferred from homology"/>
<dbReference type="InterPro" id="IPR013258">
    <property type="entry name" value="Striatin_N"/>
</dbReference>
<dbReference type="InterPro" id="IPR015943">
    <property type="entry name" value="WD40/YVTN_repeat-like_dom_sf"/>
</dbReference>
<comment type="similarity">
    <text evidence="1">Belongs to the WD repeat striatin family.</text>
</comment>
<dbReference type="PRINTS" id="PR00320">
    <property type="entry name" value="GPROTEINBRPT"/>
</dbReference>
<evidence type="ECO:0000313" key="10">
    <source>
        <dbReference type="EMBL" id="RKP04661.1"/>
    </source>
</evidence>
<dbReference type="InterPro" id="IPR051488">
    <property type="entry name" value="WD_repeat_striatin"/>
</dbReference>
<protein>
    <submittedName>
        <fullName evidence="10">Striatin family-domain-containing protein</fullName>
    </submittedName>
</protein>
<reference evidence="11" key="1">
    <citation type="journal article" date="2018" name="Nat. Microbiol.">
        <title>Leveraging single-cell genomics to expand the fungal tree of life.</title>
        <authorList>
            <person name="Ahrendt S.R."/>
            <person name="Quandt C.A."/>
            <person name="Ciobanu D."/>
            <person name="Clum A."/>
            <person name="Salamov A."/>
            <person name="Andreopoulos B."/>
            <person name="Cheng J.F."/>
            <person name="Woyke T."/>
            <person name="Pelin A."/>
            <person name="Henrissat B."/>
            <person name="Reynolds N.K."/>
            <person name="Benny G.L."/>
            <person name="Smith M.E."/>
            <person name="James T.Y."/>
            <person name="Grigoriev I.V."/>
        </authorList>
    </citation>
    <scope>NUCLEOTIDE SEQUENCE [LARGE SCALE GENOMIC DNA]</scope>
    <source>
        <strain evidence="11">RSA 1356</strain>
    </source>
</reference>
<dbReference type="Gene3D" id="1.20.5.300">
    <property type="match status" value="1"/>
</dbReference>
<keyword evidence="2 6" id="KW-0853">WD repeat</keyword>
<sequence>MLHPQGHLRKASEPDNGPPAYSLPGVLHFLQQEWRRFERDRNEWEIERAELKARVMVLEGERRGQDTAKVDLVRRIKMLEHALRLERGKRLSTEASAASLAASGTCDASEKTSQAITLPLSNTGTPLRMTASSQKTRAKSRDILKLCLQEVDQLSSFCGEQLAAAASTPSPNLPSPPIAIAMAANASGLDASGVSATSPPAVDSARLQADGRQRDQAHNTILITDETSPTLPPVDAKSPTVRLPRTVASTDLGAQSTNAVTSLALPGGVRRSVRPSNPTPDDQPDVRSPPQPSTRALDGVTTFASASDPATGRKRQTVFLPADMDVMAEGAAGETPRSPSLVGVKVDEIDDVNILERAKGIKVGPTFRIDAEGRKISTTRDAAGVLLSSSGSNEKRNPPQAADYFDFDEGDNYSTAMNGDRDSEDDYKMWNPRVTLRSHLDTVHAIDFHRRDLVLATGSEDGLVKIWNLEGLSSGTGKSKEYEPRATLRGHLGAVYGVQMSSNRAKCFSAGADAVVMVWSTPTANWEFVLTTKFIGHSDTIWDLRLQPGVEDEQKQLIASASADGTVKLWDVEEQGSPLRRSFGYEGAESGDGELARDIAPVS</sequence>
<evidence type="ECO:0000256" key="4">
    <source>
        <dbReference type="ARBA" id="ARBA00022860"/>
    </source>
</evidence>
<feature type="region of interest" description="Disordered" evidence="8">
    <location>
        <begin position="190"/>
        <end position="312"/>
    </location>
</feature>
<dbReference type="PROSITE" id="PS50294">
    <property type="entry name" value="WD_REPEATS_REGION"/>
    <property type="match status" value="2"/>
</dbReference>
<name>A0A4P9XHC4_9FUNG</name>
<evidence type="ECO:0000256" key="7">
    <source>
        <dbReference type="SAM" id="Coils"/>
    </source>
</evidence>
<dbReference type="SUPFAM" id="SSF50978">
    <property type="entry name" value="WD40 repeat-like"/>
    <property type="match status" value="1"/>
</dbReference>